<dbReference type="InterPro" id="IPR025714">
    <property type="entry name" value="Methyltranfer_dom"/>
</dbReference>
<dbReference type="InterPro" id="IPR026913">
    <property type="entry name" value="METTL24"/>
</dbReference>
<protein>
    <recommendedName>
        <fullName evidence="2">Methyltransferase domain-containing protein</fullName>
    </recommendedName>
</protein>
<keyword evidence="1" id="KW-0472">Membrane</keyword>
<organism evidence="3 4">
    <name type="scientific">Paraconiothyrium brasiliense</name>
    <dbReference type="NCBI Taxonomy" id="300254"/>
    <lineage>
        <taxon>Eukaryota</taxon>
        <taxon>Fungi</taxon>
        <taxon>Dikarya</taxon>
        <taxon>Ascomycota</taxon>
        <taxon>Pezizomycotina</taxon>
        <taxon>Dothideomycetes</taxon>
        <taxon>Pleosporomycetidae</taxon>
        <taxon>Pleosporales</taxon>
        <taxon>Massarineae</taxon>
        <taxon>Didymosphaeriaceae</taxon>
        <taxon>Paraconiothyrium</taxon>
    </lineage>
</organism>
<name>A0ABR3RE60_9PLEO</name>
<evidence type="ECO:0000313" key="4">
    <source>
        <dbReference type="Proteomes" id="UP001521785"/>
    </source>
</evidence>
<dbReference type="EMBL" id="JAKJXO020000007">
    <property type="protein sequence ID" value="KAL1602642.1"/>
    <property type="molecule type" value="Genomic_DNA"/>
</dbReference>
<accession>A0ABR3RE60</accession>
<sequence>MKLIDTSIGMPSLGAKGTGRAVATIIVLVFFIAVLHNNAEEQSYLPSFPLPQRTAGRKFAGLKERMALSESAWRKSVQLRGRMADAHPTNPQIPLFPAQSLNEFGKYPYTLWDFFPPTWTCPHDVQRVGRLGDGGKWVCGMSVYESVPVPKTWMKGVPTGGQEGVVIYSFGINGESSFEAEMFERIPSARIWGYDFTVEAWGKQIASKYNDRAFFKKVGIGKTDEPAKSPPFYTLQTLMAQNNHTYMDILKIDVEGSEYISFDSVMDYFTSAWRGNGDAILPIGQIMIEIHVGDDQKGIDFKRFRNWWERLESMGMRPTWMEVNLMAMTIPDHKTDPRCTEYVLVNARDQNSVLWQE</sequence>
<reference evidence="3 4" key="1">
    <citation type="submission" date="2024-02" db="EMBL/GenBank/DDBJ databases">
        <title>De novo assembly and annotation of 12 fungi associated with fruit tree decline syndrome in Ontario, Canada.</title>
        <authorList>
            <person name="Sulman M."/>
            <person name="Ellouze W."/>
            <person name="Ilyukhin E."/>
        </authorList>
    </citation>
    <scope>NUCLEOTIDE SEQUENCE [LARGE SCALE GENOMIC DNA]</scope>
    <source>
        <strain evidence="3 4">M42-189</strain>
    </source>
</reference>
<dbReference type="PANTHER" id="PTHR32026:SF10">
    <property type="entry name" value="METHYLTRANSFERASE-LIKE PROTEIN 24-RELATED"/>
    <property type="match status" value="1"/>
</dbReference>
<evidence type="ECO:0000259" key="2">
    <source>
        <dbReference type="Pfam" id="PF13383"/>
    </source>
</evidence>
<keyword evidence="1" id="KW-1133">Transmembrane helix</keyword>
<feature type="domain" description="Methyltransferase" evidence="2">
    <location>
        <begin position="113"/>
        <end position="299"/>
    </location>
</feature>
<proteinExistence type="predicted"/>
<comment type="caution">
    <text evidence="3">The sequence shown here is derived from an EMBL/GenBank/DDBJ whole genome shotgun (WGS) entry which is preliminary data.</text>
</comment>
<evidence type="ECO:0000313" key="3">
    <source>
        <dbReference type="EMBL" id="KAL1602642.1"/>
    </source>
</evidence>
<feature type="transmembrane region" description="Helical" evidence="1">
    <location>
        <begin position="21"/>
        <end position="39"/>
    </location>
</feature>
<keyword evidence="4" id="KW-1185">Reference proteome</keyword>
<gene>
    <name evidence="3" type="ORF">SLS60_006059</name>
</gene>
<dbReference type="Pfam" id="PF13383">
    <property type="entry name" value="Methyltransf_22"/>
    <property type="match status" value="1"/>
</dbReference>
<evidence type="ECO:0000256" key="1">
    <source>
        <dbReference type="SAM" id="Phobius"/>
    </source>
</evidence>
<dbReference type="Proteomes" id="UP001521785">
    <property type="component" value="Unassembled WGS sequence"/>
</dbReference>
<dbReference type="PANTHER" id="PTHR32026">
    <property type="entry name" value="METHYLTRANSFERASE-LIKE PROTEIN 24"/>
    <property type="match status" value="1"/>
</dbReference>
<keyword evidence="1" id="KW-0812">Transmembrane</keyword>